<keyword evidence="1" id="KW-1133">Transmembrane helix</keyword>
<dbReference type="EMBL" id="AIMB01000007">
    <property type="protein sequence ID" value="EJF90482.1"/>
    <property type="molecule type" value="Genomic_DNA"/>
</dbReference>
<dbReference type="STRING" id="1094558.ME5_00883"/>
<protein>
    <submittedName>
        <fullName evidence="2">Uncharacterized protein</fullName>
    </submittedName>
</protein>
<dbReference type="AlphaFoldDB" id="J1JZE1"/>
<accession>J1JZE1</accession>
<sequence length="564" mass="61909">MANFSAWLKTTIKRMLLYIVGIIIILSILLVGGFYIAKPHLESFVASEMTKRGVKADSSKISLFGNVSLTNVRLPVPDDIDLKIGALSGRPPIAFLPGSFTLYDIELQRDNIRLQIPQISISGVSLHDKDSSINAKILQTLHRVSISSVNAPTMLLSVTTPNGTLENLDIKGFWISGFKNGTIGSIGLTSMNTNIGLASLTSDINNPMRFVGKSDAMRAQNIDIAYAYSILTQSTSTAEEGKTLIGPVALTNLDIDIFDGTQNNLHLIMGQFNTDGLKMRPMNIVAENVFKTYLDAKKSGNEEAKKAQKNILIHALINSITSIDARIENSQIETTKLKAALKAFQLKPNNWNQPIPESLLLSIDGFSLDTNQLPPKDAELFQNLGLETINLSGKLDFSYHSNNKRLSLNSLSFDAPGIGSGDMTATVVDVEPNVFSGNKEDALMAAANIGVTAIDMRYSDFGFIDKFLTYLSQSLDDDEHNLKKELYEDFYIAMTRTPLMILKDHDEAEKISKEFGKFAQNPGTLKISMRAKDNKGLTSEDLEQILDGTLSDAMNKIDLNVEAQ</sequence>
<dbReference type="HOGENOM" id="CLU_482885_0_0_5"/>
<dbReference type="PATRIC" id="fig|1094558.3.peg.969"/>
<organism evidence="2 3">
    <name type="scientific">Bartonella tamiae Th239</name>
    <dbReference type="NCBI Taxonomy" id="1094558"/>
    <lineage>
        <taxon>Bacteria</taxon>
        <taxon>Pseudomonadati</taxon>
        <taxon>Pseudomonadota</taxon>
        <taxon>Alphaproteobacteria</taxon>
        <taxon>Hyphomicrobiales</taxon>
        <taxon>Bartonellaceae</taxon>
        <taxon>Bartonella</taxon>
    </lineage>
</organism>
<dbReference type="OrthoDB" id="7926122at2"/>
<dbReference type="Proteomes" id="UP000008952">
    <property type="component" value="Unassembled WGS sequence"/>
</dbReference>
<comment type="caution">
    <text evidence="2">The sequence shown here is derived from an EMBL/GenBank/DDBJ whole genome shotgun (WGS) entry which is preliminary data.</text>
</comment>
<gene>
    <name evidence="2" type="ORF">ME5_00883</name>
</gene>
<dbReference type="RefSeq" id="WP_008038851.1">
    <property type="nucleotide sequence ID" value="NZ_JH725147.1"/>
</dbReference>
<feature type="transmembrane region" description="Helical" evidence="1">
    <location>
        <begin position="15"/>
        <end position="37"/>
    </location>
</feature>
<proteinExistence type="predicted"/>
<dbReference type="eggNOG" id="ENOG502ZBU6">
    <property type="taxonomic scope" value="Bacteria"/>
</dbReference>
<name>J1JZE1_9HYPH</name>
<keyword evidence="1" id="KW-0812">Transmembrane</keyword>
<keyword evidence="1" id="KW-0472">Membrane</keyword>
<reference evidence="2 3" key="1">
    <citation type="submission" date="2012-03" db="EMBL/GenBank/DDBJ databases">
        <title>The Genome Sequence of Bartonella tamiae Th239.</title>
        <authorList>
            <consortium name="The Broad Institute Genome Sequencing Platform"/>
            <consortium name="The Broad Institute Genome Sequencing Center for Infectious Disease"/>
            <person name="Feldgarden M."/>
            <person name="Kirby J."/>
            <person name="Kosoy M."/>
            <person name="Birtles R."/>
            <person name="Probert W.S."/>
            <person name="Chiaraviglio L."/>
            <person name="Young S.K."/>
            <person name="Zeng Q."/>
            <person name="Gargeya S."/>
            <person name="Fitzgerald M."/>
            <person name="Haas B."/>
            <person name="Abouelleil A."/>
            <person name="Alvarado L."/>
            <person name="Arachchi H.M."/>
            <person name="Berlin A."/>
            <person name="Chapman S.B."/>
            <person name="Gearin G."/>
            <person name="Goldberg J."/>
            <person name="Griggs A."/>
            <person name="Gujja S."/>
            <person name="Hansen M."/>
            <person name="Heiman D."/>
            <person name="Howarth C."/>
            <person name="Larimer J."/>
            <person name="Lui A."/>
            <person name="MacDonald P.J.P."/>
            <person name="McCowen C."/>
            <person name="Montmayeur A."/>
            <person name="Murphy C."/>
            <person name="Neiman D."/>
            <person name="Pearson M."/>
            <person name="Priest M."/>
            <person name="Roberts A."/>
            <person name="Saif S."/>
            <person name="Shea T."/>
            <person name="Sisk P."/>
            <person name="Stolte C."/>
            <person name="Sykes S."/>
            <person name="Wortman J."/>
            <person name="Nusbaum C."/>
            <person name="Birren B."/>
        </authorList>
    </citation>
    <scope>NUCLEOTIDE SEQUENCE [LARGE SCALE GENOMIC DNA]</scope>
    <source>
        <strain evidence="2 3">Th239</strain>
    </source>
</reference>
<keyword evidence="3" id="KW-1185">Reference proteome</keyword>
<evidence type="ECO:0000313" key="3">
    <source>
        <dbReference type="Proteomes" id="UP000008952"/>
    </source>
</evidence>
<evidence type="ECO:0000313" key="2">
    <source>
        <dbReference type="EMBL" id="EJF90482.1"/>
    </source>
</evidence>
<evidence type="ECO:0000256" key="1">
    <source>
        <dbReference type="SAM" id="Phobius"/>
    </source>
</evidence>